<proteinExistence type="predicted"/>
<dbReference type="EMBL" id="ACJN02000003">
    <property type="protein sequence ID" value="EFI33716.1"/>
    <property type="molecule type" value="Genomic_DNA"/>
</dbReference>
<dbReference type="InterPro" id="IPR036873">
    <property type="entry name" value="Rhodanese-like_dom_sf"/>
</dbReference>
<dbReference type="AlphaFoldDB" id="D6SSQ0"/>
<keyword evidence="1" id="KW-0175">Coiled coil</keyword>
<dbReference type="eggNOG" id="COG0607">
    <property type="taxonomic scope" value="Bacteria"/>
</dbReference>
<feature type="domain" description="Rhodanese" evidence="2">
    <location>
        <begin position="298"/>
        <end position="392"/>
    </location>
</feature>
<dbReference type="OrthoDB" id="9781034at2"/>
<feature type="coiled-coil region" evidence="1">
    <location>
        <begin position="187"/>
        <end position="218"/>
    </location>
</feature>
<evidence type="ECO:0000256" key="1">
    <source>
        <dbReference type="SAM" id="Coils"/>
    </source>
</evidence>
<reference evidence="3" key="1">
    <citation type="submission" date="2010-05" db="EMBL/GenBank/DDBJ databases">
        <title>The draft genome of Desulfonatronospira thiodismutans ASO3-1.</title>
        <authorList>
            <consortium name="US DOE Joint Genome Institute (JGI-PGF)"/>
            <person name="Lucas S."/>
            <person name="Copeland A."/>
            <person name="Lapidus A."/>
            <person name="Cheng J.-F."/>
            <person name="Bruce D."/>
            <person name="Goodwin L."/>
            <person name="Pitluck S."/>
            <person name="Chertkov O."/>
            <person name="Brettin T."/>
            <person name="Detter J.C."/>
            <person name="Han C."/>
            <person name="Land M.L."/>
            <person name="Hauser L."/>
            <person name="Kyrpides N."/>
            <person name="Mikhailova N."/>
            <person name="Muyzer G."/>
            <person name="Woyke T."/>
        </authorList>
    </citation>
    <scope>NUCLEOTIDE SEQUENCE [LARGE SCALE GENOMIC DNA]</scope>
    <source>
        <strain evidence="3">ASO3-1</strain>
    </source>
</reference>
<dbReference type="Proteomes" id="UP000005496">
    <property type="component" value="Unassembled WGS sequence"/>
</dbReference>
<dbReference type="PROSITE" id="PS50206">
    <property type="entry name" value="RHODANESE_3"/>
    <property type="match status" value="1"/>
</dbReference>
<sequence>MVQNSDAERSAVPERDKELREREYQAYQLRLLNEYLRELFFLEDRGEIAEQFLLMCMGAVGTDKALLLVFDEQEESALHYRGFNDFRVQRLREDAFVQAQQHLARDDRDNELLPKQILVISTNEHEAARDSRLPWPEDSCFIVRWNLDSGCFGYLVLGPKLDGSIYFDLDRDFLLQLSQVLMDSLQMVRSREEIHRLNADLMSKNQELSQTIEELQKSHETISILQRTRDRLHGLIHSEAARLERVSAWDFVFIVAVTLIISLLYNTTSPGGVSLTPATWSLPEPEMIDTDRAAEIYEQDGAVFVDARPNQFFEQEKIRDAVNLPSNLFDFIYMMHFAQLDPEKKIIVYGRNISRRYDETVAFELEERGHERVLVMPGGLGEWKAKGMPVAP</sequence>
<dbReference type="SMART" id="SM00450">
    <property type="entry name" value="RHOD"/>
    <property type="match status" value="1"/>
</dbReference>
<dbReference type="InterPro" id="IPR001763">
    <property type="entry name" value="Rhodanese-like_dom"/>
</dbReference>
<dbReference type="RefSeq" id="WP_008871065.1">
    <property type="nucleotide sequence ID" value="NZ_ACJN02000003.1"/>
</dbReference>
<dbReference type="Pfam" id="PF00581">
    <property type="entry name" value="Rhodanese"/>
    <property type="match status" value="1"/>
</dbReference>
<gene>
    <name evidence="3" type="ORF">Dthio_PD1055</name>
</gene>
<organism evidence="3 4">
    <name type="scientific">Desulfonatronospira thiodismutans ASO3-1</name>
    <dbReference type="NCBI Taxonomy" id="555779"/>
    <lineage>
        <taxon>Bacteria</taxon>
        <taxon>Pseudomonadati</taxon>
        <taxon>Thermodesulfobacteriota</taxon>
        <taxon>Desulfovibrionia</taxon>
        <taxon>Desulfovibrionales</taxon>
        <taxon>Desulfonatronovibrionaceae</taxon>
        <taxon>Desulfonatronospira</taxon>
    </lineage>
</organism>
<dbReference type="SUPFAM" id="SSF52821">
    <property type="entry name" value="Rhodanese/Cell cycle control phosphatase"/>
    <property type="match status" value="1"/>
</dbReference>
<dbReference type="CDD" id="cd00158">
    <property type="entry name" value="RHOD"/>
    <property type="match status" value="1"/>
</dbReference>
<evidence type="ECO:0000313" key="3">
    <source>
        <dbReference type="EMBL" id="EFI33716.1"/>
    </source>
</evidence>
<accession>D6SSQ0</accession>
<protein>
    <submittedName>
        <fullName evidence="3">Rhodanese domain protein</fullName>
    </submittedName>
</protein>
<comment type="caution">
    <text evidence="3">The sequence shown here is derived from an EMBL/GenBank/DDBJ whole genome shotgun (WGS) entry which is preliminary data.</text>
</comment>
<name>D6SSQ0_9BACT</name>
<dbReference type="Gene3D" id="3.40.250.10">
    <property type="entry name" value="Rhodanese-like domain"/>
    <property type="match status" value="1"/>
</dbReference>
<evidence type="ECO:0000313" key="4">
    <source>
        <dbReference type="Proteomes" id="UP000005496"/>
    </source>
</evidence>
<keyword evidence="4" id="KW-1185">Reference proteome</keyword>
<evidence type="ECO:0000259" key="2">
    <source>
        <dbReference type="PROSITE" id="PS50206"/>
    </source>
</evidence>